<dbReference type="InterPro" id="IPR004107">
    <property type="entry name" value="Integrase_SAM-like_N"/>
</dbReference>
<feature type="domain" description="Tyr recombinase" evidence="5">
    <location>
        <begin position="119"/>
        <end position="315"/>
    </location>
</feature>
<gene>
    <name evidence="8" type="ORF">NZD86_24140</name>
    <name evidence="7" type="ORF">NZD86_24440</name>
</gene>
<reference evidence="8" key="1">
    <citation type="submission" date="2022-08" db="EMBL/GenBank/DDBJ databases">
        <title>Alicyclobacillus dauci DSM2870, complete genome.</title>
        <authorList>
            <person name="Wang Q."/>
            <person name="Cai R."/>
            <person name="Wang Z."/>
        </authorList>
    </citation>
    <scope>NUCLEOTIDE SEQUENCE</scope>
    <source>
        <strain evidence="8">DSM 28700</strain>
        <plasmid evidence="8">unnamed2</plasmid>
    </source>
</reference>
<dbReference type="PROSITE" id="PS51900">
    <property type="entry name" value="CB"/>
    <property type="match status" value="1"/>
</dbReference>
<keyword evidence="2 4" id="KW-0238">DNA-binding</keyword>
<keyword evidence="3" id="KW-0233">DNA recombination</keyword>
<dbReference type="InterPro" id="IPR013762">
    <property type="entry name" value="Integrase-like_cat_sf"/>
</dbReference>
<dbReference type="Pfam" id="PF00589">
    <property type="entry name" value="Phage_integrase"/>
    <property type="match status" value="1"/>
</dbReference>
<protein>
    <submittedName>
        <fullName evidence="8">Tyrosine-type recombinase/integrase</fullName>
    </submittedName>
</protein>
<evidence type="ECO:0000259" key="5">
    <source>
        <dbReference type="PROSITE" id="PS51898"/>
    </source>
</evidence>
<keyword evidence="1" id="KW-0229">DNA integration</keyword>
<evidence type="ECO:0000256" key="1">
    <source>
        <dbReference type="ARBA" id="ARBA00022908"/>
    </source>
</evidence>
<dbReference type="EMBL" id="CP104066">
    <property type="protein sequence ID" value="WAH39579.1"/>
    <property type="molecule type" value="Genomic_DNA"/>
</dbReference>
<organism evidence="8 9">
    <name type="scientific">Alicyclobacillus dauci</name>
    <dbReference type="NCBI Taxonomy" id="1475485"/>
    <lineage>
        <taxon>Bacteria</taxon>
        <taxon>Bacillati</taxon>
        <taxon>Bacillota</taxon>
        <taxon>Bacilli</taxon>
        <taxon>Bacillales</taxon>
        <taxon>Alicyclobacillaceae</taxon>
        <taxon>Alicyclobacillus</taxon>
    </lineage>
</organism>
<dbReference type="Gene3D" id="1.10.443.10">
    <property type="entry name" value="Intergrase catalytic core"/>
    <property type="match status" value="1"/>
</dbReference>
<geneLocation type="plasmid" evidence="8 9">
    <name>unnamed2</name>
</geneLocation>
<dbReference type="CDD" id="cd00799">
    <property type="entry name" value="INT_Cre_C"/>
    <property type="match status" value="1"/>
</dbReference>
<dbReference type="InterPro" id="IPR010998">
    <property type="entry name" value="Integrase_recombinase_N"/>
</dbReference>
<evidence type="ECO:0000259" key="6">
    <source>
        <dbReference type="PROSITE" id="PS51900"/>
    </source>
</evidence>
<dbReference type="InterPro" id="IPR002104">
    <property type="entry name" value="Integrase_catalytic"/>
</dbReference>
<evidence type="ECO:0000256" key="4">
    <source>
        <dbReference type="PROSITE-ProRule" id="PRU01248"/>
    </source>
</evidence>
<evidence type="ECO:0000313" key="8">
    <source>
        <dbReference type="EMBL" id="WAH39579.1"/>
    </source>
</evidence>
<dbReference type="PANTHER" id="PTHR34605:SF3">
    <property type="entry name" value="P CELL-TYPE AGGLUTINATION PROTEIN MAP4-LIKE-RELATED"/>
    <property type="match status" value="1"/>
</dbReference>
<dbReference type="RefSeq" id="WP_268047162.1">
    <property type="nucleotide sequence ID" value="NZ_CP104066.1"/>
</dbReference>
<dbReference type="EMBL" id="CP104066">
    <property type="protein sequence ID" value="WAH39519.1"/>
    <property type="molecule type" value="Genomic_DNA"/>
</dbReference>
<dbReference type="PROSITE" id="PS51898">
    <property type="entry name" value="TYR_RECOMBINASE"/>
    <property type="match status" value="1"/>
</dbReference>
<proteinExistence type="predicted"/>
<evidence type="ECO:0000313" key="7">
    <source>
        <dbReference type="EMBL" id="WAH39519.1"/>
    </source>
</evidence>
<evidence type="ECO:0000256" key="2">
    <source>
        <dbReference type="ARBA" id="ARBA00023125"/>
    </source>
</evidence>
<dbReference type="Proteomes" id="UP001164803">
    <property type="component" value="Plasmid unnamed2"/>
</dbReference>
<dbReference type="Gene3D" id="1.10.150.130">
    <property type="match status" value="1"/>
</dbReference>
<evidence type="ECO:0000256" key="3">
    <source>
        <dbReference type="ARBA" id="ARBA00023172"/>
    </source>
</evidence>
<keyword evidence="9" id="KW-1185">Reference proteome</keyword>
<dbReference type="InterPro" id="IPR044068">
    <property type="entry name" value="CB"/>
</dbReference>
<dbReference type="Pfam" id="PF02899">
    <property type="entry name" value="Phage_int_SAM_1"/>
    <property type="match status" value="1"/>
</dbReference>
<name>A0ABY6Z9T6_9BACL</name>
<evidence type="ECO:0000313" key="9">
    <source>
        <dbReference type="Proteomes" id="UP001164803"/>
    </source>
</evidence>
<accession>A0ABY6Z9T6</accession>
<dbReference type="SUPFAM" id="SSF47823">
    <property type="entry name" value="lambda integrase-like, N-terminal domain"/>
    <property type="match status" value="1"/>
</dbReference>
<dbReference type="PANTHER" id="PTHR34605">
    <property type="entry name" value="PHAGE_INTEGRASE DOMAIN-CONTAINING PROTEIN"/>
    <property type="match status" value="1"/>
</dbReference>
<dbReference type="InterPro" id="IPR011010">
    <property type="entry name" value="DNA_brk_join_enz"/>
</dbReference>
<dbReference type="SUPFAM" id="SSF56349">
    <property type="entry name" value="DNA breaking-rejoining enzymes"/>
    <property type="match status" value="1"/>
</dbReference>
<feature type="domain" description="Core-binding (CB)" evidence="6">
    <location>
        <begin position="14"/>
        <end position="93"/>
    </location>
</feature>
<dbReference type="InterPro" id="IPR052925">
    <property type="entry name" value="Phage_Integrase-like_Recomb"/>
</dbReference>
<keyword evidence="8" id="KW-0614">Plasmid</keyword>
<sequence>MSELMVQNTHTEVGTPKTALDYISESKSTNTRLAYHKDWMSFITYCQQHNLTSLPATPQTIGEYIADLANNGRKISTIKRHIASISQAHQTAGLETPTRTAYVRDLIKGIANTNGSASHSKKAAVINDIRLMVDTLDDRLIGIRDRALLLIGFAGAFRRSELVALNVEDIEITRDGLAITIRRSKTDQEGQGRKVGIPYGSHTETCPVRAYVAWLSGSGIVEGAVFRSIDRHGNMKDRMSDKAVAIVVKRAAESAELDATQYAGHSLRSGFATTAAENDVSERAIMRQTGHKSVQMVRRYIQEGELFKHNAAAEIGL</sequence>